<organism evidence="3 4">
    <name type="scientific">Cognatiyoonia sediminum</name>
    <dbReference type="NCBI Taxonomy" id="1508389"/>
    <lineage>
        <taxon>Bacteria</taxon>
        <taxon>Pseudomonadati</taxon>
        <taxon>Pseudomonadota</taxon>
        <taxon>Alphaproteobacteria</taxon>
        <taxon>Rhodobacterales</taxon>
        <taxon>Paracoccaceae</taxon>
        <taxon>Cognatiyoonia</taxon>
    </lineage>
</organism>
<dbReference type="InterPro" id="IPR045886">
    <property type="entry name" value="ThiF/MoeB/HesA"/>
</dbReference>
<reference evidence="3 4" key="1">
    <citation type="submission" date="2016-11" db="EMBL/GenBank/DDBJ databases">
        <authorList>
            <person name="Jaros S."/>
            <person name="Januszkiewicz K."/>
            <person name="Wedrychowicz H."/>
        </authorList>
    </citation>
    <scope>NUCLEOTIDE SEQUENCE [LARGE SCALE GENOMIC DNA]</scope>
    <source>
        <strain evidence="3 4">DSM 28715</strain>
    </source>
</reference>
<dbReference type="PROSITE" id="PS50206">
    <property type="entry name" value="RHODANESE_3"/>
    <property type="match status" value="1"/>
</dbReference>
<dbReference type="Proteomes" id="UP000184074">
    <property type="component" value="Unassembled WGS sequence"/>
</dbReference>
<dbReference type="InterPro" id="IPR001763">
    <property type="entry name" value="Rhodanese-like_dom"/>
</dbReference>
<proteinExistence type="inferred from homology"/>
<feature type="domain" description="Rhodanese" evidence="2">
    <location>
        <begin position="246"/>
        <end position="310"/>
    </location>
</feature>
<dbReference type="InterPro" id="IPR035985">
    <property type="entry name" value="Ubiquitin-activating_enz"/>
</dbReference>
<accession>A0A1M5QUR7</accession>
<keyword evidence="3" id="KW-0808">Transferase</keyword>
<comment type="similarity">
    <text evidence="1">Belongs to the HesA/MoeB/ThiF family.</text>
</comment>
<dbReference type="AlphaFoldDB" id="A0A1M5QUR7"/>
<dbReference type="RefSeq" id="WP_072901255.1">
    <property type="nucleotide sequence ID" value="NZ_FQXB01000003.1"/>
</dbReference>
<name>A0A1M5QUR7_9RHOB</name>
<dbReference type="GO" id="GO:0004792">
    <property type="term" value="F:thiosulfate-cyanide sulfurtransferase activity"/>
    <property type="evidence" value="ECO:0007669"/>
    <property type="project" value="TreeGrafter"/>
</dbReference>
<dbReference type="InterPro" id="IPR000594">
    <property type="entry name" value="ThiF_NAD_FAD-bd"/>
</dbReference>
<dbReference type="CDD" id="cd00158">
    <property type="entry name" value="RHOD"/>
    <property type="match status" value="1"/>
</dbReference>
<keyword evidence="4" id="KW-1185">Reference proteome</keyword>
<sequence>MTRYARQMILPEVGQDGQSKLTKAHALIIGAGGLGHPVAQYLTAAGVGQITIIDPDTVELSNLHRQTLFTEAEVGQPKAQTLCTRLAKLNSDVALKAITGTLNPDTAPELIAAADIILDCADSFAASYIASDECLTQGKPLISASALGLQGYVGGFCGTAPPLRAVFPDLPQHLATCATAGVMGPVVGTLGAMQAQMAINTILGLTPSPLGQLMQVDFATLRTYQFRFDTAPEPDTKLTFTTHNQLTPNDFIVDLRETDEAPTPVAPTALRHQVADFDTAHPTPAKGQRAILTCRSGLRAWQAARKLQSYWDGEILLIAMGDTNTNQGTDT</sequence>
<dbReference type="EMBL" id="FQXB01000003">
    <property type="protein sequence ID" value="SHH17894.1"/>
    <property type="molecule type" value="Genomic_DNA"/>
</dbReference>
<dbReference type="GO" id="GO:0008641">
    <property type="term" value="F:ubiquitin-like modifier activating enzyme activity"/>
    <property type="evidence" value="ECO:0007669"/>
    <property type="project" value="InterPro"/>
</dbReference>
<keyword evidence="3" id="KW-0548">Nucleotidyltransferase</keyword>
<evidence type="ECO:0000313" key="4">
    <source>
        <dbReference type="Proteomes" id="UP000184074"/>
    </source>
</evidence>
<dbReference type="GO" id="GO:0016779">
    <property type="term" value="F:nucleotidyltransferase activity"/>
    <property type="evidence" value="ECO:0007669"/>
    <property type="project" value="UniProtKB-KW"/>
</dbReference>
<evidence type="ECO:0000256" key="1">
    <source>
        <dbReference type="ARBA" id="ARBA00009919"/>
    </source>
</evidence>
<evidence type="ECO:0000259" key="2">
    <source>
        <dbReference type="PROSITE" id="PS50206"/>
    </source>
</evidence>
<dbReference type="GO" id="GO:0005737">
    <property type="term" value="C:cytoplasm"/>
    <property type="evidence" value="ECO:0007669"/>
    <property type="project" value="TreeGrafter"/>
</dbReference>
<dbReference type="PANTHER" id="PTHR10953:SF102">
    <property type="entry name" value="ADENYLYLTRANSFERASE AND SULFURTRANSFERASE MOCS3"/>
    <property type="match status" value="1"/>
</dbReference>
<dbReference type="SUPFAM" id="SSF69572">
    <property type="entry name" value="Activating enzymes of the ubiquitin-like proteins"/>
    <property type="match status" value="1"/>
</dbReference>
<dbReference type="FunFam" id="3.40.50.720:FF:000080">
    <property type="entry name" value="Thiazole biosynthesis adenylyltransferase ThiF"/>
    <property type="match status" value="1"/>
</dbReference>
<dbReference type="Pfam" id="PF00899">
    <property type="entry name" value="ThiF"/>
    <property type="match status" value="1"/>
</dbReference>
<dbReference type="STRING" id="1508389.SAMN05444003_2335"/>
<evidence type="ECO:0000313" key="3">
    <source>
        <dbReference type="EMBL" id="SHH17894.1"/>
    </source>
</evidence>
<dbReference type="PANTHER" id="PTHR10953">
    <property type="entry name" value="UBIQUITIN-ACTIVATING ENZYME E1"/>
    <property type="match status" value="1"/>
</dbReference>
<protein>
    <submittedName>
        <fullName evidence="3">Molybdopterin or thiamine biosynthesis adenylyltransferase</fullName>
    </submittedName>
</protein>
<dbReference type="CDD" id="cd00757">
    <property type="entry name" value="ThiF_MoeB_HesA_family"/>
    <property type="match status" value="1"/>
</dbReference>
<dbReference type="Gene3D" id="3.40.50.720">
    <property type="entry name" value="NAD(P)-binding Rossmann-like Domain"/>
    <property type="match status" value="1"/>
</dbReference>
<gene>
    <name evidence="3" type="ORF">SAMN05444003_2335</name>
</gene>